<dbReference type="STRING" id="419481.SAMN05216233_1321"/>
<protein>
    <submittedName>
        <fullName evidence="1">Uncharacterized protein</fullName>
    </submittedName>
</protein>
<evidence type="ECO:0000313" key="2">
    <source>
        <dbReference type="Proteomes" id="UP000198870"/>
    </source>
</evidence>
<dbReference type="OrthoDB" id="27615at213118"/>
<evidence type="ECO:0000313" key="1">
    <source>
        <dbReference type="EMBL" id="SCY88164.1"/>
    </source>
</evidence>
<keyword evidence="2" id="KW-1185">Reference proteome</keyword>
<gene>
    <name evidence="1" type="ORF">SAMN05216233_1321</name>
</gene>
<accession>A0A1G5JJ22</accession>
<sequence>MAWCTQEDLTLYVLQAYLSVAEEKSPGITNRAVDAVHGEINEALLAGGYAASGASATLCRIAAALSAWRTVAAVTTLVTSEADTDNEWLPLLHERNRAESDLAAIREGRLDPFPKAQSS</sequence>
<organism evidence="1 2">
    <name type="scientific">Desulfoluna spongiiphila</name>
    <dbReference type="NCBI Taxonomy" id="419481"/>
    <lineage>
        <taxon>Bacteria</taxon>
        <taxon>Pseudomonadati</taxon>
        <taxon>Thermodesulfobacteriota</taxon>
        <taxon>Desulfobacteria</taxon>
        <taxon>Desulfobacterales</taxon>
        <taxon>Desulfolunaceae</taxon>
        <taxon>Desulfoluna</taxon>
    </lineage>
</organism>
<dbReference type="EMBL" id="FMUX01000032">
    <property type="protein sequence ID" value="SCY88164.1"/>
    <property type="molecule type" value="Genomic_DNA"/>
</dbReference>
<dbReference type="Proteomes" id="UP000198870">
    <property type="component" value="Unassembled WGS sequence"/>
</dbReference>
<dbReference type="RefSeq" id="WP_092215595.1">
    <property type="nucleotide sequence ID" value="NZ_FMUX01000032.1"/>
</dbReference>
<name>A0A1G5JJ22_9BACT</name>
<proteinExistence type="predicted"/>
<reference evidence="1 2" key="1">
    <citation type="submission" date="2016-10" db="EMBL/GenBank/DDBJ databases">
        <authorList>
            <person name="de Groot N.N."/>
        </authorList>
    </citation>
    <scope>NUCLEOTIDE SEQUENCE [LARGE SCALE GENOMIC DNA]</scope>
    <source>
        <strain evidence="1 2">AA1</strain>
    </source>
</reference>
<dbReference type="AlphaFoldDB" id="A0A1G5JJ22"/>